<evidence type="ECO:0000256" key="2">
    <source>
        <dbReference type="ARBA" id="ARBA00006696"/>
    </source>
</evidence>
<dbReference type="Pfam" id="PF13344">
    <property type="entry name" value="Hydrolase_6"/>
    <property type="match status" value="1"/>
</dbReference>
<dbReference type="SFLD" id="SFLDS00003">
    <property type="entry name" value="Haloacid_Dehalogenase"/>
    <property type="match status" value="1"/>
</dbReference>
<name>A0ABM9D5R9_9LACO</name>
<dbReference type="PANTHER" id="PTHR19288">
    <property type="entry name" value="4-NITROPHENYLPHOSPHATASE-RELATED"/>
    <property type="match status" value="1"/>
</dbReference>
<proteinExistence type="inferred from homology"/>
<evidence type="ECO:0000256" key="6">
    <source>
        <dbReference type="PIRNR" id="PIRNR000915"/>
    </source>
</evidence>
<comment type="similarity">
    <text evidence="2 6">Belongs to the HAD-like hydrolase superfamily. NagD family.</text>
</comment>
<dbReference type="NCBIfam" id="TIGR01460">
    <property type="entry name" value="HAD-SF-IIA"/>
    <property type="match status" value="1"/>
</dbReference>
<sequence>MREYDAYLIDLDGTIYQGTKPIPAAKRFISKLQKANIPYLFVTNNSTKTPADVARNLSINHDIPTSSNQVYTSALATADYLAKAATPGHQTVYMIGEEGLKVSLSDADFNLIGDDRADYVVTGLDRQLTYAKLANATLAIQKGARFIATNADTNLPSERGMLPGAGTIVQALQTATNVKPTIIAKPSLPIMTGALSRLGNPQHPIMVGDNYHTDILAGINAKIDTLLVYSGVSTPEQIQKMLLKPTHSVQNLDEWEL</sequence>
<dbReference type="InterPro" id="IPR023214">
    <property type="entry name" value="HAD_sf"/>
</dbReference>
<dbReference type="RefSeq" id="WP_248706854.1">
    <property type="nucleotide sequence ID" value="NZ_CAKOET010000010.1"/>
</dbReference>
<dbReference type="SUPFAM" id="SSF56784">
    <property type="entry name" value="HAD-like"/>
    <property type="match status" value="1"/>
</dbReference>
<keyword evidence="5 6" id="KW-0460">Magnesium</keyword>
<dbReference type="PANTHER" id="PTHR19288:SF46">
    <property type="entry name" value="HALOACID DEHALOGENASE-LIKE HYDROLASE DOMAIN-CONTAINING PROTEIN 2"/>
    <property type="match status" value="1"/>
</dbReference>
<dbReference type="Pfam" id="PF13242">
    <property type="entry name" value="Hydrolase_like"/>
    <property type="match status" value="1"/>
</dbReference>
<organism evidence="7 8">
    <name type="scientific">Convivina praedatoris</name>
    <dbReference type="NCBI Taxonomy" id="2880963"/>
    <lineage>
        <taxon>Bacteria</taxon>
        <taxon>Bacillati</taxon>
        <taxon>Bacillota</taxon>
        <taxon>Bacilli</taxon>
        <taxon>Lactobacillales</taxon>
        <taxon>Lactobacillaceae</taxon>
        <taxon>Convivina</taxon>
    </lineage>
</organism>
<dbReference type="NCBIfam" id="TIGR01457">
    <property type="entry name" value="HAD-SF-IIA-hyp2"/>
    <property type="match status" value="1"/>
</dbReference>
<evidence type="ECO:0000256" key="1">
    <source>
        <dbReference type="ARBA" id="ARBA00001946"/>
    </source>
</evidence>
<accession>A0ABM9D5R9</accession>
<evidence type="ECO:0000313" key="7">
    <source>
        <dbReference type="EMBL" id="CAH1857449.1"/>
    </source>
</evidence>
<dbReference type="InterPro" id="IPR006354">
    <property type="entry name" value="HAD-SF_hydro_IIA_hyp1"/>
</dbReference>
<dbReference type="EMBL" id="CAKOEU010000010">
    <property type="protein sequence ID" value="CAH1857449.1"/>
    <property type="molecule type" value="Genomic_DNA"/>
</dbReference>
<keyword evidence="8" id="KW-1185">Reference proteome</keyword>
<comment type="function">
    <text evidence="6">Catalyzes the dephosphorylation of 2-6 carbon acid sugars in vitro.</text>
</comment>
<dbReference type="InterPro" id="IPR036412">
    <property type="entry name" value="HAD-like_sf"/>
</dbReference>
<dbReference type="GO" id="GO:0016787">
    <property type="term" value="F:hydrolase activity"/>
    <property type="evidence" value="ECO:0007669"/>
    <property type="project" value="UniProtKB-KW"/>
</dbReference>
<dbReference type="CDD" id="cd07530">
    <property type="entry name" value="HAD_Pase_UmpH-like"/>
    <property type="match status" value="1"/>
</dbReference>
<evidence type="ECO:0000256" key="3">
    <source>
        <dbReference type="ARBA" id="ARBA00022723"/>
    </source>
</evidence>
<keyword evidence="4 7" id="KW-0378">Hydrolase</keyword>
<dbReference type="EC" id="3.1.3.-" evidence="6"/>
<comment type="cofactor">
    <cofactor evidence="1 6">
        <name>Mg(2+)</name>
        <dbReference type="ChEBI" id="CHEBI:18420"/>
    </cofactor>
</comment>
<comment type="caution">
    <text evidence="7">The sequence shown here is derived from an EMBL/GenBank/DDBJ whole genome shotgun (WGS) entry which is preliminary data.</text>
</comment>
<gene>
    <name evidence="7" type="primary">yutF</name>
    <name evidence="7" type="ORF">LMG032447_01548</name>
</gene>
<evidence type="ECO:0000256" key="5">
    <source>
        <dbReference type="ARBA" id="ARBA00022842"/>
    </source>
</evidence>
<dbReference type="PIRSF" id="PIRSF000915">
    <property type="entry name" value="PGP-type_phosphatase"/>
    <property type="match status" value="1"/>
</dbReference>
<evidence type="ECO:0000256" key="4">
    <source>
        <dbReference type="ARBA" id="ARBA00022801"/>
    </source>
</evidence>
<reference evidence="7" key="1">
    <citation type="submission" date="2022-03" db="EMBL/GenBank/DDBJ databases">
        <authorList>
            <person name="Hettiarachchi G."/>
        </authorList>
    </citation>
    <scope>NUCLEOTIDE SEQUENCE</scope>
    <source>
        <strain evidence="7">LMG 32447</strain>
    </source>
</reference>
<evidence type="ECO:0000313" key="8">
    <source>
        <dbReference type="Proteomes" id="UP000838102"/>
    </source>
</evidence>
<dbReference type="SFLD" id="SFLDG01139">
    <property type="entry name" value="C2.A:_Pyridoxal_Phosphate_Phos"/>
    <property type="match status" value="1"/>
</dbReference>
<protein>
    <recommendedName>
        <fullName evidence="6">Acid sugar phosphatase</fullName>
        <ecNumber evidence="6">3.1.3.-</ecNumber>
    </recommendedName>
</protein>
<keyword evidence="3 6" id="KW-0479">Metal-binding</keyword>
<dbReference type="Proteomes" id="UP000838102">
    <property type="component" value="Unassembled WGS sequence"/>
</dbReference>
<dbReference type="Gene3D" id="3.40.50.1000">
    <property type="entry name" value="HAD superfamily/HAD-like"/>
    <property type="match status" value="2"/>
</dbReference>
<dbReference type="InterPro" id="IPR006357">
    <property type="entry name" value="HAD-SF_hydro_IIA"/>
</dbReference>